<evidence type="ECO:0000313" key="2">
    <source>
        <dbReference type="EMBL" id="SJZ92523.1"/>
    </source>
</evidence>
<dbReference type="EMBL" id="FUWR01000010">
    <property type="protein sequence ID" value="SJZ92523.1"/>
    <property type="molecule type" value="Genomic_DNA"/>
</dbReference>
<gene>
    <name evidence="2" type="ORF">SAMN02745119_02032</name>
</gene>
<keyword evidence="3" id="KW-1185">Reference proteome</keyword>
<name>A0A1T4PLT3_9BACT</name>
<evidence type="ECO:0000256" key="1">
    <source>
        <dbReference type="ARBA" id="ARBA00023014"/>
    </source>
</evidence>
<keyword evidence="1" id="KW-0411">Iron-sulfur</keyword>
<dbReference type="InterPro" id="IPR006311">
    <property type="entry name" value="TAT_signal"/>
</dbReference>
<organism evidence="2 3">
    <name type="scientific">Trichlorobacter thiogenes</name>
    <dbReference type="NCBI Taxonomy" id="115783"/>
    <lineage>
        <taxon>Bacteria</taxon>
        <taxon>Pseudomonadati</taxon>
        <taxon>Thermodesulfobacteriota</taxon>
        <taxon>Desulfuromonadia</taxon>
        <taxon>Geobacterales</taxon>
        <taxon>Geobacteraceae</taxon>
        <taxon>Trichlorobacter</taxon>
    </lineage>
</organism>
<keyword evidence="1" id="KW-0408">Iron</keyword>
<dbReference type="SUPFAM" id="SSF48695">
    <property type="entry name" value="Multiheme cytochromes"/>
    <property type="match status" value="1"/>
</dbReference>
<dbReference type="RefSeq" id="WP_078790314.1">
    <property type="nucleotide sequence ID" value="NZ_FUWR01000010.1"/>
</dbReference>
<protein>
    <submittedName>
        <fullName evidence="2">Putative redox-active protein (C_GCAxxG_C_C)</fullName>
    </submittedName>
</protein>
<dbReference type="PROSITE" id="PS51318">
    <property type="entry name" value="TAT"/>
    <property type="match status" value="1"/>
</dbReference>
<evidence type="ECO:0000313" key="3">
    <source>
        <dbReference type="Proteomes" id="UP000190102"/>
    </source>
</evidence>
<sequence length="343" mass="36929">MKDLQRRDFIKGIAVLSGAALCGVATTTIAKAAAPKEEFVAPPFPWPYQEIDPEYVRKLGHLGYYLEECGGGAFWAIMTALKEKIGYPYTILPMPTKEQFIAHLASGKKESPFAPILMQYGVGGVAGFGSLCGAPNGSASAITLVAPFKAAEKIIPRLMRYYEIEAFPTDKSNEYAVKKQFFPPKYKSEKSLPQSPSHSVLCHVSVGKWCEKAGYASGSSERSERCARVTGDVAAMAVTLLNAYYKGNLETAFPMKLSQETAGCMTCHTKGEKYETGNFTRGEMECNSCHTDMSPHKSKNKIKTAYGMDIGTLAGAAAVGTVAGIGAHAISKRASKGENDGEE</sequence>
<dbReference type="GO" id="GO:0051536">
    <property type="term" value="F:iron-sulfur cluster binding"/>
    <property type="evidence" value="ECO:0007669"/>
    <property type="project" value="UniProtKB-KW"/>
</dbReference>
<accession>A0A1T4PLT3</accession>
<dbReference type="Pfam" id="PF09719">
    <property type="entry name" value="C_GCAxxG_C_C"/>
    <property type="match status" value="1"/>
</dbReference>
<dbReference type="InterPro" id="IPR036280">
    <property type="entry name" value="Multihaem_cyt_sf"/>
</dbReference>
<dbReference type="Gene3D" id="1.10.1130.10">
    <property type="entry name" value="Flavocytochrome C3, Chain A"/>
    <property type="match status" value="1"/>
</dbReference>
<dbReference type="InterPro" id="IPR010181">
    <property type="entry name" value="CGCAxxGCC_motif"/>
</dbReference>
<dbReference type="STRING" id="115783.SAMN02745119_02032"/>
<dbReference type="Proteomes" id="UP000190102">
    <property type="component" value="Unassembled WGS sequence"/>
</dbReference>
<dbReference type="OrthoDB" id="5430146at2"/>
<keyword evidence="1" id="KW-0479">Metal-binding</keyword>
<reference evidence="3" key="1">
    <citation type="submission" date="2017-02" db="EMBL/GenBank/DDBJ databases">
        <authorList>
            <person name="Varghese N."/>
            <person name="Submissions S."/>
        </authorList>
    </citation>
    <scope>NUCLEOTIDE SEQUENCE [LARGE SCALE GENOMIC DNA]</scope>
    <source>
        <strain evidence="3">ATCC BAA-34</strain>
    </source>
</reference>
<proteinExistence type="predicted"/>
<dbReference type="AlphaFoldDB" id="A0A1T4PLT3"/>